<keyword evidence="6 8" id="KW-0675">Receptor</keyword>
<gene>
    <name evidence="11" type="ORF">NEMVEDRAFT_v1g140871</name>
</gene>
<dbReference type="HOGENOM" id="CLU_009579_6_0_1"/>
<keyword evidence="12" id="KW-1185">Reference proteome</keyword>
<reference evidence="11 12" key="1">
    <citation type="journal article" date="2007" name="Science">
        <title>Sea anemone genome reveals ancestral eumetazoan gene repertoire and genomic organization.</title>
        <authorList>
            <person name="Putnam N.H."/>
            <person name="Srivastava M."/>
            <person name="Hellsten U."/>
            <person name="Dirks B."/>
            <person name="Chapman J."/>
            <person name="Salamov A."/>
            <person name="Terry A."/>
            <person name="Shapiro H."/>
            <person name="Lindquist E."/>
            <person name="Kapitonov V.V."/>
            <person name="Jurka J."/>
            <person name="Genikhovich G."/>
            <person name="Grigoriev I.V."/>
            <person name="Lucas S.M."/>
            <person name="Steele R.E."/>
            <person name="Finnerty J.R."/>
            <person name="Technau U."/>
            <person name="Martindale M.Q."/>
            <person name="Rokhsar D.S."/>
        </authorList>
    </citation>
    <scope>NUCLEOTIDE SEQUENCE [LARGE SCALE GENOMIC DNA]</scope>
    <source>
        <strain evidence="12">CH2 X CH6</strain>
    </source>
</reference>
<name>A7T0V8_NEMVE</name>
<dbReference type="CDD" id="cd00637">
    <property type="entry name" value="7tm_classA_rhodopsin-like"/>
    <property type="match status" value="1"/>
</dbReference>
<feature type="non-terminal residue" evidence="11">
    <location>
        <position position="289"/>
    </location>
</feature>
<keyword evidence="3 9" id="KW-1133">Transmembrane helix</keyword>
<keyword evidence="5 9" id="KW-0472">Membrane</keyword>
<feature type="transmembrane region" description="Helical" evidence="9">
    <location>
        <begin position="171"/>
        <end position="192"/>
    </location>
</feature>
<dbReference type="Pfam" id="PF00001">
    <property type="entry name" value="7tm_1"/>
    <property type="match status" value="1"/>
</dbReference>
<feature type="non-terminal residue" evidence="11">
    <location>
        <position position="1"/>
    </location>
</feature>
<keyword evidence="2 8" id="KW-0812">Transmembrane</keyword>
<dbReference type="eggNOG" id="KOG4219">
    <property type="taxonomic scope" value="Eukaryota"/>
</dbReference>
<keyword evidence="4 8" id="KW-0297">G-protein coupled receptor</keyword>
<evidence type="ECO:0000256" key="1">
    <source>
        <dbReference type="ARBA" id="ARBA00004141"/>
    </source>
</evidence>
<dbReference type="Proteomes" id="UP000001593">
    <property type="component" value="Unassembled WGS sequence"/>
</dbReference>
<dbReference type="GO" id="GO:0004930">
    <property type="term" value="F:G protein-coupled receptor activity"/>
    <property type="evidence" value="ECO:0007669"/>
    <property type="project" value="UniProtKB-KW"/>
</dbReference>
<dbReference type="PANTHER" id="PTHR24243">
    <property type="entry name" value="G-PROTEIN COUPLED RECEPTOR"/>
    <property type="match status" value="1"/>
</dbReference>
<dbReference type="PROSITE" id="PS00237">
    <property type="entry name" value="G_PROTEIN_RECEP_F1_1"/>
    <property type="match status" value="1"/>
</dbReference>
<feature type="transmembrane region" description="Helical" evidence="9">
    <location>
        <begin position="6"/>
        <end position="23"/>
    </location>
</feature>
<dbReference type="SUPFAM" id="SSF81321">
    <property type="entry name" value="Family A G protein-coupled receptor-like"/>
    <property type="match status" value="1"/>
</dbReference>
<dbReference type="PRINTS" id="PR00237">
    <property type="entry name" value="GPCRRHODOPSN"/>
</dbReference>
<feature type="transmembrane region" description="Helical" evidence="9">
    <location>
        <begin position="120"/>
        <end position="139"/>
    </location>
</feature>
<feature type="transmembrane region" description="Helical" evidence="9">
    <location>
        <begin position="217"/>
        <end position="246"/>
    </location>
</feature>
<feature type="transmembrane region" description="Helical" evidence="9">
    <location>
        <begin position="258"/>
        <end position="280"/>
    </location>
</feature>
<dbReference type="OMA" id="QMRRTIN"/>
<evidence type="ECO:0000313" key="12">
    <source>
        <dbReference type="Proteomes" id="UP000001593"/>
    </source>
</evidence>
<keyword evidence="7 8" id="KW-0807">Transducer</keyword>
<protein>
    <recommendedName>
        <fullName evidence="10">G-protein coupled receptors family 1 profile domain-containing protein</fullName>
    </recommendedName>
</protein>
<evidence type="ECO:0000256" key="9">
    <source>
        <dbReference type="SAM" id="Phobius"/>
    </source>
</evidence>
<comment type="subcellular location">
    <subcellularLocation>
        <location evidence="1">Membrane</location>
        <topology evidence="1">Multi-pass membrane protein</topology>
    </subcellularLocation>
</comment>
<evidence type="ECO:0000256" key="5">
    <source>
        <dbReference type="ARBA" id="ARBA00023136"/>
    </source>
</evidence>
<dbReference type="FunCoup" id="A7T0V8">
    <property type="interactions" value="188"/>
</dbReference>
<dbReference type="PROSITE" id="PS50262">
    <property type="entry name" value="G_PROTEIN_RECEP_F1_2"/>
    <property type="match status" value="1"/>
</dbReference>
<dbReference type="InterPro" id="IPR000276">
    <property type="entry name" value="GPCR_Rhodpsn"/>
</dbReference>
<dbReference type="PhylomeDB" id="A7T0V8"/>
<evidence type="ECO:0000259" key="10">
    <source>
        <dbReference type="PROSITE" id="PS50262"/>
    </source>
</evidence>
<evidence type="ECO:0000256" key="2">
    <source>
        <dbReference type="ARBA" id="ARBA00022692"/>
    </source>
</evidence>
<dbReference type="GO" id="GO:0016020">
    <property type="term" value="C:membrane"/>
    <property type="evidence" value="ECO:0007669"/>
    <property type="project" value="UniProtKB-SubCell"/>
</dbReference>
<dbReference type="KEGG" id="nve:5501193"/>
<dbReference type="EMBL" id="DS470054">
    <property type="protein sequence ID" value="EDO30406.1"/>
    <property type="molecule type" value="Genomic_DNA"/>
</dbReference>
<accession>A7T0V8</accession>
<dbReference type="InParanoid" id="A7T0V8"/>
<evidence type="ECO:0000256" key="7">
    <source>
        <dbReference type="ARBA" id="ARBA00023224"/>
    </source>
</evidence>
<dbReference type="STRING" id="45351.A7T0V8"/>
<evidence type="ECO:0000313" key="11">
    <source>
        <dbReference type="EMBL" id="EDO30406.1"/>
    </source>
</evidence>
<organism evidence="11 12">
    <name type="scientific">Nematostella vectensis</name>
    <name type="common">Starlet sea anemone</name>
    <dbReference type="NCBI Taxonomy" id="45351"/>
    <lineage>
        <taxon>Eukaryota</taxon>
        <taxon>Metazoa</taxon>
        <taxon>Cnidaria</taxon>
        <taxon>Anthozoa</taxon>
        <taxon>Hexacorallia</taxon>
        <taxon>Actiniaria</taxon>
        <taxon>Edwardsiidae</taxon>
        <taxon>Nematostella</taxon>
    </lineage>
</organism>
<feature type="domain" description="G-protein coupled receptors family 1 profile" evidence="10">
    <location>
        <begin position="14"/>
        <end position="277"/>
    </location>
</feature>
<dbReference type="OrthoDB" id="10037617at2759"/>
<proteinExistence type="inferred from homology"/>
<comment type="similarity">
    <text evidence="8">Belongs to the G-protein coupled receptor 1 family.</text>
</comment>
<dbReference type="FunFam" id="1.20.1070.10:FF:000291">
    <property type="entry name" value="Predicted protein"/>
    <property type="match status" value="1"/>
</dbReference>
<dbReference type="PANTHER" id="PTHR24243:SF208">
    <property type="entry name" value="PYROKININ-1 RECEPTOR"/>
    <property type="match status" value="1"/>
</dbReference>
<feature type="transmembrane region" description="Helical" evidence="9">
    <location>
        <begin position="87"/>
        <end position="108"/>
    </location>
</feature>
<evidence type="ECO:0000256" key="8">
    <source>
        <dbReference type="RuleBase" id="RU000688"/>
    </source>
</evidence>
<evidence type="ECO:0000256" key="6">
    <source>
        <dbReference type="ARBA" id="ARBA00023170"/>
    </source>
</evidence>
<dbReference type="AlphaFoldDB" id="A7T0V8"/>
<dbReference type="Gene3D" id="1.20.1070.10">
    <property type="entry name" value="Rhodopsin 7-helix transmembrane proteins"/>
    <property type="match status" value="1"/>
</dbReference>
<feature type="transmembrane region" description="Helical" evidence="9">
    <location>
        <begin position="35"/>
        <end position="56"/>
    </location>
</feature>
<evidence type="ECO:0000256" key="4">
    <source>
        <dbReference type="ARBA" id="ARBA00023040"/>
    </source>
</evidence>
<sequence>VTSYSLILVFSALGNILVIVVVLRTRQMRRTINYFIVNISVSDLIVPVFVLPRILIEETRTSFWLLQGVLGEATCKLVYFFSDASPVVSILSLIAMTVDRFCAVVFPLHAGTLITSRRRYFLIAATWVIAFFNASPLLYTMTLDNNNLCQLDWSPLDHFSAQKAYSSTSSILFILLPFIILTTLYTVILVKIRAQGGLNRHRSEAGRRAEHQSSRRLTLMALVIVLAFGVCWGPLNILFFLLVFVWEFRPQFCGFGSLLMAVQFMSFANAAINPCIYFLLMRNFRDGLR</sequence>
<dbReference type="InterPro" id="IPR017452">
    <property type="entry name" value="GPCR_Rhodpsn_7TM"/>
</dbReference>
<evidence type="ECO:0000256" key="3">
    <source>
        <dbReference type="ARBA" id="ARBA00022989"/>
    </source>
</evidence>